<evidence type="ECO:0000259" key="2">
    <source>
        <dbReference type="PROSITE" id="PS50110"/>
    </source>
</evidence>
<dbReference type="GO" id="GO:0000160">
    <property type="term" value="P:phosphorelay signal transduction system"/>
    <property type="evidence" value="ECO:0007669"/>
    <property type="project" value="InterPro"/>
</dbReference>
<dbReference type="Gene3D" id="3.30.450.20">
    <property type="entry name" value="PAS domain"/>
    <property type="match status" value="1"/>
</dbReference>
<dbReference type="AlphaFoldDB" id="A0A6V8LY89"/>
<proteinExistence type="predicted"/>
<dbReference type="Proteomes" id="UP000494245">
    <property type="component" value="Unassembled WGS sequence"/>
</dbReference>
<dbReference type="InterPro" id="IPR000014">
    <property type="entry name" value="PAS"/>
</dbReference>
<keyword evidence="6" id="KW-0378">Hydrolase</keyword>
<comment type="caution">
    <text evidence="6">The sequence shown here is derived from an EMBL/GenBank/DDBJ whole genome shotgun (WGS) entry which is preliminary data.</text>
</comment>
<dbReference type="SUPFAM" id="SSF52172">
    <property type="entry name" value="CheY-like"/>
    <property type="match status" value="1"/>
</dbReference>
<dbReference type="EMBL" id="BLTE01000013">
    <property type="protein sequence ID" value="GFK95009.1"/>
    <property type="molecule type" value="Genomic_DNA"/>
</dbReference>
<dbReference type="PROSITE" id="PS51831">
    <property type="entry name" value="HD"/>
    <property type="match status" value="1"/>
</dbReference>
<dbReference type="PANTHER" id="PTHR43155:SF2">
    <property type="entry name" value="CYCLIC DI-GMP PHOSPHODIESTERASE PA4108"/>
    <property type="match status" value="1"/>
</dbReference>
<dbReference type="NCBIfam" id="TIGR00229">
    <property type="entry name" value="sensory_box"/>
    <property type="match status" value="1"/>
</dbReference>
<dbReference type="InterPro" id="IPR035965">
    <property type="entry name" value="PAS-like_dom_sf"/>
</dbReference>
<dbReference type="PROSITE" id="PS50110">
    <property type="entry name" value="RESPONSE_REGULATORY"/>
    <property type="match status" value="1"/>
</dbReference>
<reference evidence="6 7" key="1">
    <citation type="submission" date="2020-04" db="EMBL/GenBank/DDBJ databases">
        <authorList>
            <consortium name="Desulfovibrio sp. FSS-1 genome sequencing consortium"/>
            <person name="Shimoshige H."/>
            <person name="Kobayashi H."/>
            <person name="Maekawa T."/>
        </authorList>
    </citation>
    <scope>NUCLEOTIDE SEQUENCE [LARGE SCALE GENOMIC DNA]</scope>
    <source>
        <strain evidence="6 7">SIID29052-01</strain>
    </source>
</reference>
<dbReference type="Pfam" id="PF00072">
    <property type="entry name" value="Response_reg"/>
    <property type="match status" value="1"/>
</dbReference>
<dbReference type="SMART" id="SM00471">
    <property type="entry name" value="HDc"/>
    <property type="match status" value="1"/>
</dbReference>
<evidence type="ECO:0000313" key="7">
    <source>
        <dbReference type="Proteomes" id="UP000494245"/>
    </source>
</evidence>
<feature type="domain" description="PAC" evidence="3">
    <location>
        <begin position="193"/>
        <end position="246"/>
    </location>
</feature>
<dbReference type="NCBIfam" id="TIGR00277">
    <property type="entry name" value="HDIG"/>
    <property type="match status" value="1"/>
</dbReference>
<dbReference type="PROSITE" id="PS50113">
    <property type="entry name" value="PAC"/>
    <property type="match status" value="1"/>
</dbReference>
<reference evidence="6 7" key="2">
    <citation type="submission" date="2020-05" db="EMBL/GenBank/DDBJ databases">
        <title>Draft genome sequence of Desulfovibrio sp. strainFSS-1.</title>
        <authorList>
            <person name="Shimoshige H."/>
            <person name="Kobayashi H."/>
            <person name="Maekawa T."/>
        </authorList>
    </citation>
    <scope>NUCLEOTIDE SEQUENCE [LARGE SCALE GENOMIC DNA]</scope>
    <source>
        <strain evidence="6 7">SIID29052-01</strain>
    </source>
</reference>
<evidence type="ECO:0000259" key="3">
    <source>
        <dbReference type="PROSITE" id="PS50113"/>
    </source>
</evidence>
<feature type="domain" description="HD-GYP" evidence="5">
    <location>
        <begin position="251"/>
        <end position="446"/>
    </location>
</feature>
<dbReference type="Pfam" id="PF13487">
    <property type="entry name" value="HD_5"/>
    <property type="match status" value="1"/>
</dbReference>
<dbReference type="InterPro" id="IPR037522">
    <property type="entry name" value="HD_GYP_dom"/>
</dbReference>
<gene>
    <name evidence="6" type="primary">rpfG_10</name>
    <name evidence="6" type="ORF">NNJEOMEG_02857</name>
</gene>
<feature type="domain" description="HD" evidence="4">
    <location>
        <begin position="273"/>
        <end position="395"/>
    </location>
</feature>
<accession>A0A6V8LY89</accession>
<dbReference type="CDD" id="cd17534">
    <property type="entry name" value="REC_DC-like"/>
    <property type="match status" value="1"/>
</dbReference>
<dbReference type="SUPFAM" id="SSF55785">
    <property type="entry name" value="PYP-like sensor domain (PAS domain)"/>
    <property type="match status" value="1"/>
</dbReference>
<dbReference type="Gene3D" id="1.10.3210.10">
    <property type="entry name" value="Hypothetical protein af1432"/>
    <property type="match status" value="1"/>
</dbReference>
<dbReference type="EC" id="3.1.4.52" evidence="6"/>
<dbReference type="CDD" id="cd00077">
    <property type="entry name" value="HDc"/>
    <property type="match status" value="1"/>
</dbReference>
<feature type="modified residue" description="4-aspartylphosphate" evidence="1">
    <location>
        <position position="55"/>
    </location>
</feature>
<organism evidence="6 7">
    <name type="scientific">Fundidesulfovibrio magnetotacticus</name>
    <dbReference type="NCBI Taxonomy" id="2730080"/>
    <lineage>
        <taxon>Bacteria</taxon>
        <taxon>Pseudomonadati</taxon>
        <taxon>Thermodesulfobacteriota</taxon>
        <taxon>Desulfovibrionia</taxon>
        <taxon>Desulfovibrionales</taxon>
        <taxon>Desulfovibrionaceae</taxon>
        <taxon>Fundidesulfovibrio</taxon>
    </lineage>
</organism>
<feature type="domain" description="Response regulatory" evidence="2">
    <location>
        <begin position="5"/>
        <end position="120"/>
    </location>
</feature>
<dbReference type="SMART" id="SM00448">
    <property type="entry name" value="REC"/>
    <property type="match status" value="1"/>
</dbReference>
<dbReference type="InterPro" id="IPR011006">
    <property type="entry name" value="CheY-like_superfamily"/>
</dbReference>
<protein>
    <submittedName>
        <fullName evidence="6">Cyclic di-GMP phosphodiesterase response regulator RpfG</fullName>
        <ecNumber evidence="6">3.1.4.52</ecNumber>
    </submittedName>
</protein>
<dbReference type="InterPro" id="IPR003607">
    <property type="entry name" value="HD/PDEase_dom"/>
</dbReference>
<evidence type="ECO:0000256" key="1">
    <source>
        <dbReference type="PROSITE-ProRule" id="PRU00169"/>
    </source>
</evidence>
<dbReference type="RefSeq" id="WP_235956975.1">
    <property type="nucleotide sequence ID" value="NZ_BLTE01000013.1"/>
</dbReference>
<keyword evidence="7" id="KW-1185">Reference proteome</keyword>
<dbReference type="PROSITE" id="PS51832">
    <property type="entry name" value="HD_GYP"/>
    <property type="match status" value="1"/>
</dbReference>
<dbReference type="InterPro" id="IPR006674">
    <property type="entry name" value="HD_domain"/>
</dbReference>
<dbReference type="InterPro" id="IPR006675">
    <property type="entry name" value="HDIG_dom"/>
</dbReference>
<dbReference type="GO" id="GO:0071111">
    <property type="term" value="F:cyclic-guanylate-specific phosphodiesterase activity"/>
    <property type="evidence" value="ECO:0007669"/>
    <property type="project" value="UniProtKB-EC"/>
</dbReference>
<dbReference type="SMART" id="SM00086">
    <property type="entry name" value="PAC"/>
    <property type="match status" value="1"/>
</dbReference>
<sequence>MSARKILVVEDEAIVALDIKSRLKRMGYEVAGSCATGEEAVALVGRLKPDLVLMDIMLEGAMDGIEAAGEINEGFGLPVVYLTAYADKQTLDRAKITNPFGYIIKPFEDRELQTTIEMALYKFDAERTMRLSERWLATTLRNLGEAVVTAGSDGLIRFLNPVAERSLGLVQDAARELSLQDAFWKRTRPMDDAGPDKHLLRAADGGEIPVEIHLSPIIDDWGKDMGSVLVFRDISEQVRNERELRDSLDRLRVTLEATVGALAVTAEKRDPYTAGHQQRVAALACAMAHSLGLDEERSEGLRVAGLLHDIGKIYIPAEILAKPSRLNSIEMGLIKTHSEVGFDILKDVPFPWPVARMVLEHHERIDGTGYPGGLSDGQILEESKILSVADVVEAMSSHRPYRAALGLERALAEIRKNRGVLYDPACVDACVDLLESGRFSFETDQRLPV</sequence>
<evidence type="ECO:0000313" key="6">
    <source>
        <dbReference type="EMBL" id="GFK95009.1"/>
    </source>
</evidence>
<dbReference type="CDD" id="cd00130">
    <property type="entry name" value="PAS"/>
    <property type="match status" value="1"/>
</dbReference>
<dbReference type="InterPro" id="IPR001610">
    <property type="entry name" value="PAC"/>
</dbReference>
<keyword evidence="1" id="KW-0597">Phosphoprotein</keyword>
<dbReference type="Gene3D" id="3.40.50.2300">
    <property type="match status" value="1"/>
</dbReference>
<dbReference type="PANTHER" id="PTHR43155">
    <property type="entry name" value="CYCLIC DI-GMP PHOSPHODIESTERASE PA4108-RELATED"/>
    <property type="match status" value="1"/>
</dbReference>
<evidence type="ECO:0000259" key="4">
    <source>
        <dbReference type="PROSITE" id="PS51831"/>
    </source>
</evidence>
<evidence type="ECO:0000259" key="5">
    <source>
        <dbReference type="PROSITE" id="PS51832"/>
    </source>
</evidence>
<name>A0A6V8LY89_9BACT</name>
<dbReference type="InterPro" id="IPR000700">
    <property type="entry name" value="PAS-assoc_C"/>
</dbReference>
<dbReference type="InterPro" id="IPR001789">
    <property type="entry name" value="Sig_transdc_resp-reg_receiver"/>
</dbReference>
<dbReference type="SUPFAM" id="SSF109604">
    <property type="entry name" value="HD-domain/PDEase-like"/>
    <property type="match status" value="1"/>
</dbReference>